<dbReference type="Pfam" id="PF00650">
    <property type="entry name" value="CRAL_TRIO"/>
    <property type="match status" value="1"/>
</dbReference>
<dbReference type="PANTHER" id="PTHR45657">
    <property type="entry name" value="CRAL-TRIO DOMAIN-CONTAINING PROTEIN YKL091C-RELATED"/>
    <property type="match status" value="1"/>
</dbReference>
<dbReference type="Proteomes" id="UP000041254">
    <property type="component" value="Unassembled WGS sequence"/>
</dbReference>
<evidence type="ECO:0000313" key="3">
    <source>
        <dbReference type="EMBL" id="CEM06466.1"/>
    </source>
</evidence>
<accession>A0A0G4F424</accession>
<organism evidence="3 4">
    <name type="scientific">Vitrella brassicaformis (strain CCMP3155)</name>
    <dbReference type="NCBI Taxonomy" id="1169540"/>
    <lineage>
        <taxon>Eukaryota</taxon>
        <taxon>Sar</taxon>
        <taxon>Alveolata</taxon>
        <taxon>Colpodellida</taxon>
        <taxon>Vitrellaceae</taxon>
        <taxon>Vitrella</taxon>
    </lineage>
</organism>
<dbReference type="SUPFAM" id="SSF52087">
    <property type="entry name" value="CRAL/TRIO domain"/>
    <property type="match status" value="1"/>
</dbReference>
<evidence type="ECO:0000259" key="2">
    <source>
        <dbReference type="PROSITE" id="PS50191"/>
    </source>
</evidence>
<dbReference type="EMBL" id="CDMY01000366">
    <property type="protein sequence ID" value="CEM06466.1"/>
    <property type="molecule type" value="Genomic_DNA"/>
</dbReference>
<dbReference type="InterPro" id="IPR036865">
    <property type="entry name" value="CRAL-TRIO_dom_sf"/>
</dbReference>
<dbReference type="PROSITE" id="PS50191">
    <property type="entry name" value="CRAL_TRIO"/>
    <property type="match status" value="1"/>
</dbReference>
<dbReference type="PhylomeDB" id="A0A0G4F424"/>
<dbReference type="PANTHER" id="PTHR45657:SF1">
    <property type="entry name" value="CRAL-TRIO DOMAIN-CONTAINING PROTEIN YKL091C-RELATED"/>
    <property type="match status" value="1"/>
</dbReference>
<dbReference type="InParanoid" id="A0A0G4F424"/>
<proteinExistence type="predicted"/>
<name>A0A0G4F424_VITBC</name>
<feature type="compositionally biased region" description="Basic residues" evidence="1">
    <location>
        <begin position="223"/>
        <end position="232"/>
    </location>
</feature>
<dbReference type="OrthoDB" id="438988at2759"/>
<feature type="domain" description="CRAL-TRIO" evidence="2">
    <location>
        <begin position="333"/>
        <end position="483"/>
    </location>
</feature>
<reference evidence="3 4" key="1">
    <citation type="submission" date="2014-11" db="EMBL/GenBank/DDBJ databases">
        <authorList>
            <person name="Zhu J."/>
            <person name="Qi W."/>
            <person name="Song R."/>
        </authorList>
    </citation>
    <scope>NUCLEOTIDE SEQUENCE [LARGE SCALE GENOMIC DNA]</scope>
</reference>
<protein>
    <recommendedName>
        <fullName evidence="2">CRAL-TRIO domain-containing protein</fullName>
    </recommendedName>
</protein>
<dbReference type="STRING" id="1169540.A0A0G4F424"/>
<dbReference type="InterPro" id="IPR001251">
    <property type="entry name" value="CRAL-TRIO_dom"/>
</dbReference>
<gene>
    <name evidence="3" type="ORF">Vbra_5660</name>
</gene>
<dbReference type="InterPro" id="IPR051026">
    <property type="entry name" value="PI/PC_transfer"/>
</dbReference>
<dbReference type="AlphaFoldDB" id="A0A0G4F424"/>
<dbReference type="CDD" id="cd00170">
    <property type="entry name" value="SEC14"/>
    <property type="match status" value="1"/>
</dbReference>
<sequence length="485" mass="54782">MQSCGWICCRPAQVRDHNELLVQDNGVHDANAIQSIPSADGVRSVVVPRGSRRDTIYQPPNVFQLVTGTAGVMQQILQENQGGPIAFDAPIEVDEEDNYVQEGGHVFVNGVDGAKQTAEKTISTTTLSPGASIDHLQDGMEADAVRPRVAMRLLSRTGDNVEWLSFEERILVGRLREILAKDLAEVPAFPELTGDIRLLRFIRKYARPLPRAHTVDMDAAKRSGAHRRKSPRRSPSVKLSDLEPRLQQVAKKYRAMLKWRRENQVDEVRQEIVSRDMTVKQIYEEKQGNLVCEFCPTEMAWGVGKNPRGETRLVNIEVPGTWNTKGAVGALRKGKLTVDEFVRFWIYIVEFLSIQLDTLSRQDGRLAYICEIVDLKGLHMGQLSPAFFSSLLSPWVSFMQAHYPDFQGEIVMINAPGVFKAMWKVFSALNLIDEFTMKKFIGLSGEIKDLRGWWNKLEVVPLDHTRTLRFAPAEIMEEDDLNLTV</sequence>
<evidence type="ECO:0000313" key="4">
    <source>
        <dbReference type="Proteomes" id="UP000041254"/>
    </source>
</evidence>
<feature type="region of interest" description="Disordered" evidence="1">
    <location>
        <begin position="214"/>
        <end position="239"/>
    </location>
</feature>
<evidence type="ECO:0000256" key="1">
    <source>
        <dbReference type="SAM" id="MobiDB-lite"/>
    </source>
</evidence>
<dbReference type="VEuPathDB" id="CryptoDB:Vbra_5660"/>
<dbReference type="Gene3D" id="3.40.525.10">
    <property type="entry name" value="CRAL-TRIO lipid binding domain"/>
    <property type="match status" value="1"/>
</dbReference>
<keyword evidence="4" id="KW-1185">Reference proteome</keyword>